<dbReference type="InterPro" id="IPR023187">
    <property type="entry name" value="Tscrpt_reg_MarR-type_CS"/>
</dbReference>
<protein>
    <submittedName>
        <fullName evidence="6">MarR family transcriptional regulator</fullName>
    </submittedName>
</protein>
<dbReference type="PANTHER" id="PTHR33164">
    <property type="entry name" value="TRANSCRIPTIONAL REGULATOR, MARR FAMILY"/>
    <property type="match status" value="1"/>
</dbReference>
<evidence type="ECO:0000256" key="1">
    <source>
        <dbReference type="ARBA" id="ARBA00023015"/>
    </source>
</evidence>
<dbReference type="Pfam" id="PF01047">
    <property type="entry name" value="MarR"/>
    <property type="match status" value="1"/>
</dbReference>
<evidence type="ECO:0000256" key="2">
    <source>
        <dbReference type="ARBA" id="ARBA00023125"/>
    </source>
</evidence>
<evidence type="ECO:0000313" key="11">
    <source>
        <dbReference type="EMBL" id="XDJ75600.1"/>
    </source>
</evidence>
<dbReference type="InterPro" id="IPR036390">
    <property type="entry name" value="WH_DNA-bd_sf"/>
</dbReference>
<accession>A0AB39DD90</accession>
<dbReference type="GO" id="GO:0003700">
    <property type="term" value="F:DNA-binding transcription factor activity"/>
    <property type="evidence" value="ECO:0007669"/>
    <property type="project" value="InterPro"/>
</dbReference>
<dbReference type="GO" id="GO:0006950">
    <property type="term" value="P:response to stress"/>
    <property type="evidence" value="ECO:0007669"/>
    <property type="project" value="TreeGrafter"/>
</dbReference>
<name>A0AB39DD90_9BURK</name>
<dbReference type="EMBL" id="CP158264">
    <property type="protein sequence ID" value="XDJ75600.1"/>
    <property type="molecule type" value="Genomic_DNA"/>
</dbReference>
<keyword evidence="3" id="KW-0804">Transcription</keyword>
<feature type="domain" description="HTH marR-type" evidence="4">
    <location>
        <begin position="14"/>
        <end position="142"/>
    </location>
</feature>
<dbReference type="EMBL" id="CP158268">
    <property type="protein sequence ID" value="XDJ84914.1"/>
    <property type="molecule type" value="Genomic_DNA"/>
</dbReference>
<dbReference type="GO" id="GO:0003677">
    <property type="term" value="F:DNA binding"/>
    <property type="evidence" value="ECO:0007669"/>
    <property type="project" value="UniProtKB-KW"/>
</dbReference>
<dbReference type="SMART" id="SM00347">
    <property type="entry name" value="HTH_MARR"/>
    <property type="match status" value="1"/>
</dbReference>
<dbReference type="Gene3D" id="1.10.10.10">
    <property type="entry name" value="Winged helix-like DNA-binding domain superfamily/Winged helix DNA-binding domain"/>
    <property type="match status" value="1"/>
</dbReference>
<evidence type="ECO:0000313" key="5">
    <source>
        <dbReference type="EMBL" id="XDJ45207.1"/>
    </source>
</evidence>
<dbReference type="EMBL" id="CP158259">
    <property type="protein sequence ID" value="XDJ60956.1"/>
    <property type="molecule type" value="Genomic_DNA"/>
</dbReference>
<keyword evidence="2" id="KW-0238">DNA-binding</keyword>
<evidence type="ECO:0000313" key="7">
    <source>
        <dbReference type="EMBL" id="XDJ55570.1"/>
    </source>
</evidence>
<keyword evidence="1" id="KW-0805">Transcription regulation</keyword>
<evidence type="ECO:0000313" key="13">
    <source>
        <dbReference type="EMBL" id="XDJ84914.1"/>
    </source>
</evidence>
<dbReference type="PROSITE" id="PS01117">
    <property type="entry name" value="HTH_MARR_1"/>
    <property type="match status" value="1"/>
</dbReference>
<dbReference type="RefSeq" id="WP_368641584.1">
    <property type="nucleotide sequence ID" value="NZ_CP158253.1"/>
</dbReference>
<evidence type="ECO:0000313" key="6">
    <source>
        <dbReference type="EMBL" id="XDJ52946.1"/>
    </source>
</evidence>
<dbReference type="GeneID" id="93068613"/>
<evidence type="ECO:0000313" key="8">
    <source>
        <dbReference type="EMBL" id="XDJ60956.1"/>
    </source>
</evidence>
<dbReference type="InterPro" id="IPR039422">
    <property type="entry name" value="MarR/SlyA-like"/>
</dbReference>
<reference evidence="6" key="1">
    <citation type="submission" date="2024-05" db="EMBL/GenBank/DDBJ databases">
        <authorList>
            <person name="Luo Y.-C."/>
            <person name="Nicholds J."/>
            <person name="Mortimer T."/>
            <person name="Maboni G."/>
        </authorList>
    </citation>
    <scope>NUCLEOTIDE SEQUENCE</scope>
    <source>
        <strain evidence="13">140124</strain>
        <strain evidence="12">143751</strain>
        <strain evidence="11">143811</strain>
        <strain evidence="10">145849</strain>
        <strain evidence="9">145850</strain>
        <strain evidence="8">145852</strain>
        <strain evidence="7">150221</strain>
        <strain evidence="6">150964</strain>
        <strain evidence="5">153271</strain>
    </source>
</reference>
<evidence type="ECO:0000313" key="12">
    <source>
        <dbReference type="EMBL" id="XDJ83426.1"/>
    </source>
</evidence>
<evidence type="ECO:0000313" key="10">
    <source>
        <dbReference type="EMBL" id="XDJ67551.1"/>
    </source>
</evidence>
<dbReference type="EMBL" id="CP158260">
    <property type="protein sequence ID" value="XDJ64429.1"/>
    <property type="molecule type" value="Genomic_DNA"/>
</dbReference>
<organism evidence="6">
    <name type="scientific">Castellaniella ginsengisoli</name>
    <dbReference type="NCBI Taxonomy" id="546114"/>
    <lineage>
        <taxon>Bacteria</taxon>
        <taxon>Pseudomonadati</taxon>
        <taxon>Pseudomonadota</taxon>
        <taxon>Betaproteobacteria</taxon>
        <taxon>Burkholderiales</taxon>
        <taxon>Alcaligenaceae</taxon>
        <taxon>Castellaniella</taxon>
    </lineage>
</organism>
<dbReference type="EMBL" id="CP158266">
    <property type="protein sequence ID" value="XDJ83426.1"/>
    <property type="molecule type" value="Genomic_DNA"/>
</dbReference>
<gene>
    <name evidence="10" type="ORF">ABRY91_05915</name>
    <name evidence="8" type="ORF">ABRY92_13455</name>
    <name evidence="12" type="ORF">ABRY96_04195</name>
    <name evidence="11" type="ORF">ABRY97_05505</name>
    <name evidence="7" type="ORF">ABRZ00_13725</name>
    <name evidence="6" type="ORF">ABRZ01_00035</name>
    <name evidence="5" type="ORF">ABRZ02_02630</name>
    <name evidence="9" type="ORF">ABRZ03_03545</name>
    <name evidence="13" type="ORF">ABRZ08_11985</name>
</gene>
<dbReference type="PRINTS" id="PR00598">
    <property type="entry name" value="HTHMARR"/>
</dbReference>
<dbReference type="PANTHER" id="PTHR33164:SF95">
    <property type="entry name" value="TRANSCRIPTIONAL REGULATOR"/>
    <property type="match status" value="1"/>
</dbReference>
<dbReference type="KEGG" id="cgin:ABRZ00_13725"/>
<dbReference type="EMBL" id="CP158256">
    <property type="protein sequence ID" value="XDJ52946.1"/>
    <property type="molecule type" value="Genomic_DNA"/>
</dbReference>
<dbReference type="PROSITE" id="PS50995">
    <property type="entry name" value="HTH_MARR_2"/>
    <property type="match status" value="1"/>
</dbReference>
<dbReference type="InterPro" id="IPR000835">
    <property type="entry name" value="HTH_MarR-typ"/>
</dbReference>
<evidence type="ECO:0000256" key="3">
    <source>
        <dbReference type="ARBA" id="ARBA00023163"/>
    </source>
</evidence>
<dbReference type="SUPFAM" id="SSF46785">
    <property type="entry name" value="Winged helix' DNA-binding domain"/>
    <property type="match status" value="1"/>
</dbReference>
<proteinExistence type="predicted"/>
<dbReference type="AlphaFoldDB" id="A0AB39DD90"/>
<dbReference type="InterPro" id="IPR036388">
    <property type="entry name" value="WH-like_DNA-bd_sf"/>
</dbReference>
<evidence type="ECO:0000259" key="4">
    <source>
        <dbReference type="PROSITE" id="PS50995"/>
    </source>
</evidence>
<dbReference type="EMBL" id="CP158261">
    <property type="protein sequence ID" value="XDJ67551.1"/>
    <property type="molecule type" value="Genomic_DNA"/>
</dbReference>
<dbReference type="EMBL" id="CP158257">
    <property type="protein sequence ID" value="XDJ55570.1"/>
    <property type="molecule type" value="Genomic_DNA"/>
</dbReference>
<evidence type="ECO:0000313" key="9">
    <source>
        <dbReference type="EMBL" id="XDJ64429.1"/>
    </source>
</evidence>
<sequence length="172" mass="19069">MPDPILQEPLYIQPGHLLRRAQQISASIFHDEIGSQVTPMQYAVLCVLLDNPGVDQVSVAGLAAIDTSTAASVAMRLEEKGLLSRQVDPANRRQRILTLTGQGRDLLRSLNDAIARLHRRIFEKFSPEEETQFMTLLQKLVDVNNHQSRAPLTTARSRLAAEAAKNPVPDKV</sequence>
<dbReference type="EMBL" id="CP158253">
    <property type="protein sequence ID" value="XDJ45207.1"/>
    <property type="molecule type" value="Genomic_DNA"/>
</dbReference>